<dbReference type="Gene3D" id="1.10.10.2150">
    <property type="entry name" value="Ribosomal RNA-processing protein 8, N-terminal domain"/>
    <property type="match status" value="1"/>
</dbReference>
<dbReference type="AlphaFoldDB" id="A0A8J2WZM3"/>
<dbReference type="Pfam" id="PF05148">
    <property type="entry name" value="Methyltransf_8"/>
    <property type="match status" value="1"/>
</dbReference>
<evidence type="ECO:0000256" key="3">
    <source>
        <dbReference type="ARBA" id="ARBA00022552"/>
    </source>
</evidence>
<evidence type="ECO:0000256" key="4">
    <source>
        <dbReference type="ARBA" id="ARBA00022603"/>
    </source>
</evidence>
<organism evidence="10 11">
    <name type="scientific">Pelagomonas calceolata</name>
    <dbReference type="NCBI Taxonomy" id="35677"/>
    <lineage>
        <taxon>Eukaryota</taxon>
        <taxon>Sar</taxon>
        <taxon>Stramenopiles</taxon>
        <taxon>Ochrophyta</taxon>
        <taxon>Pelagophyceae</taxon>
        <taxon>Pelagomonadales</taxon>
        <taxon>Pelagomonadaceae</taxon>
        <taxon>Pelagomonas</taxon>
    </lineage>
</organism>
<feature type="compositionally biased region" description="Basic residues" evidence="9">
    <location>
        <begin position="1"/>
        <end position="11"/>
    </location>
</feature>
<keyword evidence="5 8" id="KW-0808">Transferase</keyword>
<feature type="region of interest" description="Disordered" evidence="9">
    <location>
        <begin position="1"/>
        <end position="38"/>
    </location>
</feature>
<dbReference type="InterPro" id="IPR007823">
    <property type="entry name" value="RRP8"/>
</dbReference>
<dbReference type="GO" id="GO:0005730">
    <property type="term" value="C:nucleolus"/>
    <property type="evidence" value="ECO:0007669"/>
    <property type="project" value="UniProtKB-SubCell"/>
</dbReference>
<dbReference type="PANTHER" id="PTHR12787">
    <property type="entry name" value="RIBOSOMAL RNA-PROCESSING PROTEIN 8"/>
    <property type="match status" value="1"/>
</dbReference>
<dbReference type="Proteomes" id="UP000789595">
    <property type="component" value="Unassembled WGS sequence"/>
</dbReference>
<evidence type="ECO:0000256" key="5">
    <source>
        <dbReference type="ARBA" id="ARBA00022679"/>
    </source>
</evidence>
<evidence type="ECO:0000313" key="11">
    <source>
        <dbReference type="Proteomes" id="UP000789595"/>
    </source>
</evidence>
<comment type="function">
    <text evidence="8">Probable methyltransferase required to silence rDNA.</text>
</comment>
<dbReference type="OrthoDB" id="10258825at2759"/>
<keyword evidence="7 8" id="KW-0539">Nucleus</keyword>
<reference evidence="10" key="1">
    <citation type="submission" date="2021-11" db="EMBL/GenBank/DDBJ databases">
        <authorList>
            <consortium name="Genoscope - CEA"/>
            <person name="William W."/>
        </authorList>
    </citation>
    <scope>NUCLEOTIDE SEQUENCE</scope>
</reference>
<comment type="subcellular location">
    <subcellularLocation>
        <location evidence="1 8">Nucleus</location>
        <location evidence="1 8">Nucleolus</location>
    </subcellularLocation>
</comment>
<dbReference type="InterPro" id="IPR042036">
    <property type="entry name" value="RRP8_N"/>
</dbReference>
<dbReference type="Gene3D" id="3.40.50.150">
    <property type="entry name" value="Vaccinia Virus protein VP39"/>
    <property type="match status" value="1"/>
</dbReference>
<keyword evidence="11" id="KW-1185">Reference proteome</keyword>
<dbReference type="CDD" id="cd02440">
    <property type="entry name" value="AdoMet_MTases"/>
    <property type="match status" value="1"/>
</dbReference>
<accession>A0A8J2WZM3</accession>
<evidence type="ECO:0000256" key="2">
    <source>
        <dbReference type="ARBA" id="ARBA00006301"/>
    </source>
</evidence>
<evidence type="ECO:0000313" key="10">
    <source>
        <dbReference type="EMBL" id="CAH0368246.1"/>
    </source>
</evidence>
<keyword evidence="6 8" id="KW-0949">S-adenosyl-L-methionine</keyword>
<proteinExistence type="inferred from homology"/>
<dbReference type="EC" id="2.1.1.-" evidence="8"/>
<evidence type="ECO:0000256" key="7">
    <source>
        <dbReference type="ARBA" id="ARBA00023242"/>
    </source>
</evidence>
<dbReference type="EMBL" id="CAKKNE010000002">
    <property type="protein sequence ID" value="CAH0368246.1"/>
    <property type="molecule type" value="Genomic_DNA"/>
</dbReference>
<gene>
    <name evidence="10" type="ORF">PECAL_2P13050</name>
</gene>
<evidence type="ECO:0000256" key="6">
    <source>
        <dbReference type="ARBA" id="ARBA00022691"/>
    </source>
</evidence>
<evidence type="ECO:0000256" key="1">
    <source>
        <dbReference type="ARBA" id="ARBA00004604"/>
    </source>
</evidence>
<comment type="similarity">
    <text evidence="2 8">Belongs to the methyltransferase superfamily. RRP8 family.</text>
</comment>
<dbReference type="GO" id="GO:0032259">
    <property type="term" value="P:methylation"/>
    <property type="evidence" value="ECO:0007669"/>
    <property type="project" value="UniProtKB-KW"/>
</dbReference>
<comment type="caution">
    <text evidence="10">The sequence shown here is derived from an EMBL/GenBank/DDBJ whole genome shotgun (WGS) entry which is preliminary data.</text>
</comment>
<dbReference type="PANTHER" id="PTHR12787:SF0">
    <property type="entry name" value="RIBOSOMAL RNA-PROCESSING PROTEIN 8"/>
    <property type="match status" value="1"/>
</dbReference>
<keyword evidence="3 8" id="KW-0698">rRNA processing</keyword>
<dbReference type="SUPFAM" id="SSF53335">
    <property type="entry name" value="S-adenosyl-L-methionine-dependent methyltransferases"/>
    <property type="match status" value="1"/>
</dbReference>
<keyword evidence="4 8" id="KW-0489">Methyltransferase</keyword>
<dbReference type="InterPro" id="IPR029063">
    <property type="entry name" value="SAM-dependent_MTases_sf"/>
</dbReference>
<dbReference type="GO" id="GO:0008168">
    <property type="term" value="F:methyltransferase activity"/>
    <property type="evidence" value="ECO:0007669"/>
    <property type="project" value="UniProtKB-KW"/>
</dbReference>
<sequence>MGKNKRKKRSKKAADKPSAAKSDAPAKPQAKKSSGSLADKLRARLAGGRFRSLNEALYTNSGGENFRRFQAEPELAEAYHRGFREQARGWPRNPLDDVIAQLQALPSRAVVADMGCGDARLAAELGKRHDVRSFDLVATAPGVIACNIERTPLKNGECDVVVFCLALMGPSLWRFVGEAFRVLKPGGLLKVVEVRSRFEDASIDEFVAGCRSAGFDLVKPYDASNRMFVAFDFQKSSRRPSKTDPAFAFRACVYKKR</sequence>
<evidence type="ECO:0000256" key="9">
    <source>
        <dbReference type="SAM" id="MobiDB-lite"/>
    </source>
</evidence>
<feature type="compositionally biased region" description="Low complexity" evidence="9">
    <location>
        <begin position="16"/>
        <end position="34"/>
    </location>
</feature>
<protein>
    <recommendedName>
        <fullName evidence="8">Ribosomal RNA-processing protein 8</fullName>
        <ecNumber evidence="8">2.1.1.-</ecNumber>
    </recommendedName>
</protein>
<evidence type="ECO:0000256" key="8">
    <source>
        <dbReference type="RuleBase" id="RU365074"/>
    </source>
</evidence>
<name>A0A8J2WZM3_9STRA</name>
<dbReference type="GO" id="GO:0006364">
    <property type="term" value="P:rRNA processing"/>
    <property type="evidence" value="ECO:0007669"/>
    <property type="project" value="UniProtKB-UniRule"/>
</dbReference>